<dbReference type="OrthoDB" id="6111144at2759"/>
<dbReference type="RefSeq" id="XP_022297198.1">
    <property type="nucleotide sequence ID" value="XM_022441490.1"/>
</dbReference>
<evidence type="ECO:0000313" key="5">
    <source>
        <dbReference type="RefSeq" id="XP_022297198.1"/>
    </source>
</evidence>
<keyword evidence="4" id="KW-1185">Reference proteome</keyword>
<dbReference type="AlphaFoldDB" id="A0A8B8B2D3"/>
<gene>
    <name evidence="5" type="primary">LOC111106704</name>
</gene>
<accession>A0A8B8B2D3</accession>
<sequence length="530" mass="60782">MKRNSFRNKHSNDADLTRPLVLRCNFHSSERLNAFCRDCQKVLCTVCLASDHRNHDWCELKKAGDTAHEQLLEVLHDVNSKWLLHLDVRAEQTESILEEMEQENEIMFREIDSQIERIIHFVNTIREKLKTDVKSRLETAVDLKTQLKSKKDNLVKLFKHSWKVLQKSKIPDVIQTNRHLRQMVEELCSYEFAFPKSRIEFKKGRIDFESLMDMIGYNEKSSVSSEKQHILCNLHDIESKWTLQNKFSLRMSKIEAICPIGEAAWIYNSRVKAGGLMKNNGEVIAMHNLDFVFFDVTKTEDDELLMSDPGNCMVRSIGPSGRSECVLDTSPSHPTGLCVSQLNSDLLVCLMSSLEMGCQGERKVARIDRAGDWKQTIEIDDVTGERLFQYLRLVRENFNGDVIVANKVTSHSHNIIVLNSIGRLKFKFKGTDSLNQTVYPSDIRCDRLCRILVSDFNNHAVLSIHPEDGSVLQVLTMDGDIPSPARLGFQGNRLWIGYDGNKILIVNVTSKHREVRKPEKETASKTCDIM</sequence>
<dbReference type="KEGG" id="cvn:111106704"/>
<feature type="coiled-coil region" evidence="2">
    <location>
        <begin position="83"/>
        <end position="117"/>
    </location>
</feature>
<keyword evidence="1" id="KW-0479">Metal-binding</keyword>
<dbReference type="GO" id="GO:0008270">
    <property type="term" value="F:zinc ion binding"/>
    <property type="evidence" value="ECO:0007669"/>
    <property type="project" value="UniProtKB-KW"/>
</dbReference>
<keyword evidence="1" id="KW-0863">Zinc-finger</keyword>
<dbReference type="Pfam" id="PF00643">
    <property type="entry name" value="zf-B_box"/>
    <property type="match status" value="1"/>
</dbReference>
<keyword evidence="1" id="KW-0862">Zinc</keyword>
<dbReference type="CDD" id="cd19756">
    <property type="entry name" value="Bbox2"/>
    <property type="match status" value="1"/>
</dbReference>
<name>A0A8B8B2D3_CRAVI</name>
<reference evidence="5" key="2">
    <citation type="submission" date="2025-08" db="UniProtKB">
        <authorList>
            <consortium name="RefSeq"/>
        </authorList>
    </citation>
    <scope>IDENTIFICATION</scope>
    <source>
        <tissue evidence="5">Whole sample</tissue>
    </source>
</reference>
<dbReference type="Gene3D" id="2.120.10.30">
    <property type="entry name" value="TolB, C-terminal domain"/>
    <property type="match status" value="1"/>
</dbReference>
<evidence type="ECO:0000313" key="4">
    <source>
        <dbReference type="Proteomes" id="UP000694844"/>
    </source>
</evidence>
<evidence type="ECO:0000256" key="1">
    <source>
        <dbReference type="PROSITE-ProRule" id="PRU00024"/>
    </source>
</evidence>
<dbReference type="InterPro" id="IPR047153">
    <property type="entry name" value="TRIM45/56/19-like"/>
</dbReference>
<evidence type="ECO:0000259" key="3">
    <source>
        <dbReference type="PROSITE" id="PS50119"/>
    </source>
</evidence>
<dbReference type="InterPro" id="IPR000315">
    <property type="entry name" value="Znf_B-box"/>
</dbReference>
<keyword evidence="2" id="KW-0175">Coiled coil</keyword>
<reference evidence="4" key="1">
    <citation type="submission" date="2024-06" db="UniProtKB">
        <authorList>
            <consortium name="RefSeq"/>
        </authorList>
    </citation>
    <scope>NUCLEOTIDE SEQUENCE [LARGE SCALE GENOMIC DNA]</scope>
</reference>
<dbReference type="PANTHER" id="PTHR25462">
    <property type="entry name" value="BONUS, ISOFORM C-RELATED"/>
    <property type="match status" value="1"/>
</dbReference>
<organism evidence="4 5">
    <name type="scientific">Crassostrea virginica</name>
    <name type="common">Eastern oyster</name>
    <dbReference type="NCBI Taxonomy" id="6565"/>
    <lineage>
        <taxon>Eukaryota</taxon>
        <taxon>Metazoa</taxon>
        <taxon>Spiralia</taxon>
        <taxon>Lophotrochozoa</taxon>
        <taxon>Mollusca</taxon>
        <taxon>Bivalvia</taxon>
        <taxon>Autobranchia</taxon>
        <taxon>Pteriomorphia</taxon>
        <taxon>Ostreida</taxon>
        <taxon>Ostreoidea</taxon>
        <taxon>Ostreidae</taxon>
        <taxon>Crassostrea</taxon>
    </lineage>
</organism>
<dbReference type="InterPro" id="IPR011042">
    <property type="entry name" value="6-blade_b-propeller_TolB-like"/>
</dbReference>
<protein>
    <submittedName>
        <fullName evidence="5">Uncharacterized protein LOC111106704</fullName>
    </submittedName>
</protein>
<dbReference type="GeneID" id="111106704"/>
<evidence type="ECO:0000256" key="2">
    <source>
        <dbReference type="SAM" id="Coils"/>
    </source>
</evidence>
<dbReference type="Gene3D" id="3.30.160.60">
    <property type="entry name" value="Classic Zinc Finger"/>
    <property type="match status" value="1"/>
</dbReference>
<dbReference type="SUPFAM" id="SSF57845">
    <property type="entry name" value="B-box zinc-binding domain"/>
    <property type="match status" value="1"/>
</dbReference>
<dbReference type="SMART" id="SM00336">
    <property type="entry name" value="BBOX"/>
    <property type="match status" value="1"/>
</dbReference>
<dbReference type="PROSITE" id="PS50119">
    <property type="entry name" value="ZF_BBOX"/>
    <property type="match status" value="1"/>
</dbReference>
<dbReference type="SUPFAM" id="SSF101898">
    <property type="entry name" value="NHL repeat"/>
    <property type="match status" value="1"/>
</dbReference>
<proteinExistence type="predicted"/>
<dbReference type="Proteomes" id="UP000694844">
    <property type="component" value="Chromosome 1"/>
</dbReference>
<feature type="domain" description="B box-type" evidence="3">
    <location>
        <begin position="24"/>
        <end position="60"/>
    </location>
</feature>
<dbReference type="PANTHER" id="PTHR25462:SF296">
    <property type="entry name" value="MEIOTIC P26, ISOFORM F"/>
    <property type="match status" value="1"/>
</dbReference>